<dbReference type="OrthoDB" id="797757at2"/>
<keyword evidence="2" id="KW-1185">Reference proteome</keyword>
<dbReference type="RefSeq" id="WP_073230220.1">
    <property type="nucleotide sequence ID" value="NZ_FQUQ01000002.1"/>
</dbReference>
<name>A0A1M4ZLC4_9SPHI</name>
<proteinExistence type="predicted"/>
<accession>A0A1M4ZLC4</accession>
<dbReference type="STRING" id="288992.SAMN04488522_102373"/>
<sequence length="123" mass="14203">MEHHASKHDKSIFEIPLTEAERLTKAWAARHNFIKAYLIDAQELKDMIDERGASYVRVYFGWDNEMEKGREQRLIMVPANEYGNDMINEEANRAQDAVENSNIFDFTMPCPPTCSPEGPLNQL</sequence>
<reference evidence="2" key="1">
    <citation type="submission" date="2016-11" db="EMBL/GenBank/DDBJ databases">
        <authorList>
            <person name="Varghese N."/>
            <person name="Submissions S."/>
        </authorList>
    </citation>
    <scope>NUCLEOTIDE SEQUENCE [LARGE SCALE GENOMIC DNA]</scope>
    <source>
        <strain evidence="2">DSM 16990</strain>
    </source>
</reference>
<organism evidence="1 2">
    <name type="scientific">Pedobacter caeni</name>
    <dbReference type="NCBI Taxonomy" id="288992"/>
    <lineage>
        <taxon>Bacteria</taxon>
        <taxon>Pseudomonadati</taxon>
        <taxon>Bacteroidota</taxon>
        <taxon>Sphingobacteriia</taxon>
        <taxon>Sphingobacteriales</taxon>
        <taxon>Sphingobacteriaceae</taxon>
        <taxon>Pedobacter</taxon>
    </lineage>
</organism>
<gene>
    <name evidence="1" type="ORF">SAMN04488522_102373</name>
</gene>
<dbReference type="AlphaFoldDB" id="A0A1M4ZLC4"/>
<evidence type="ECO:0000313" key="1">
    <source>
        <dbReference type="EMBL" id="SHF18811.1"/>
    </source>
</evidence>
<dbReference type="EMBL" id="FQUQ01000002">
    <property type="protein sequence ID" value="SHF18811.1"/>
    <property type="molecule type" value="Genomic_DNA"/>
</dbReference>
<protein>
    <submittedName>
        <fullName evidence="1">Uncharacterized protein</fullName>
    </submittedName>
</protein>
<dbReference type="Proteomes" id="UP000184287">
    <property type="component" value="Unassembled WGS sequence"/>
</dbReference>
<evidence type="ECO:0000313" key="2">
    <source>
        <dbReference type="Proteomes" id="UP000184287"/>
    </source>
</evidence>